<proteinExistence type="predicted"/>
<keyword evidence="2" id="KW-1185">Reference proteome</keyword>
<reference evidence="1" key="1">
    <citation type="journal article" date="2023" name="Mol. Biol. Evol.">
        <title>Third-Generation Sequencing Reveals the Adaptive Role of the Epigenome in Three Deep-Sea Polychaetes.</title>
        <authorList>
            <person name="Perez M."/>
            <person name="Aroh O."/>
            <person name="Sun Y."/>
            <person name="Lan Y."/>
            <person name="Juniper S.K."/>
            <person name="Young C.R."/>
            <person name="Angers B."/>
            <person name="Qian P.Y."/>
        </authorList>
    </citation>
    <scope>NUCLEOTIDE SEQUENCE</scope>
    <source>
        <strain evidence="1">P08H-3</strain>
    </source>
</reference>
<evidence type="ECO:0008006" key="3">
    <source>
        <dbReference type="Google" id="ProtNLM"/>
    </source>
</evidence>
<organism evidence="1 2">
    <name type="scientific">Paralvinella palmiformis</name>
    <dbReference type="NCBI Taxonomy" id="53620"/>
    <lineage>
        <taxon>Eukaryota</taxon>
        <taxon>Metazoa</taxon>
        <taxon>Spiralia</taxon>
        <taxon>Lophotrochozoa</taxon>
        <taxon>Annelida</taxon>
        <taxon>Polychaeta</taxon>
        <taxon>Sedentaria</taxon>
        <taxon>Canalipalpata</taxon>
        <taxon>Terebellida</taxon>
        <taxon>Terebelliformia</taxon>
        <taxon>Alvinellidae</taxon>
        <taxon>Paralvinella</taxon>
    </lineage>
</organism>
<dbReference type="EMBL" id="JAODUP010000242">
    <property type="protein sequence ID" value="KAK2155353.1"/>
    <property type="molecule type" value="Genomic_DNA"/>
</dbReference>
<comment type="caution">
    <text evidence="1">The sequence shown here is derived from an EMBL/GenBank/DDBJ whole genome shotgun (WGS) entry which is preliminary data.</text>
</comment>
<dbReference type="AlphaFoldDB" id="A0AAD9JMT2"/>
<evidence type="ECO:0000313" key="1">
    <source>
        <dbReference type="EMBL" id="KAK2155353.1"/>
    </source>
</evidence>
<sequence length="204" mass="22351">AIQSEILCDVFVKGLPWIQTKLTLKDNTLTFDNAYKEAVAEELAAKCSIECNASSSGGNGTASTNQIDSVNRVQTLDRKKHSANKGTVSSGNALNSKKSCYRCGGNHHEHKCKYISEMCHRCNKTGHIAWMCRAKQKSRHNIVAHVSYGDEPDDEETLTLHEVYSADTDINDISRCSGINVKVTLRSEIVHIQLDTGAAVSIIA</sequence>
<protein>
    <recommendedName>
        <fullName evidence="3">CCHC-type domain-containing protein</fullName>
    </recommendedName>
</protein>
<feature type="non-terminal residue" evidence="1">
    <location>
        <position position="1"/>
    </location>
</feature>
<name>A0AAD9JMT2_9ANNE</name>
<dbReference type="Proteomes" id="UP001208570">
    <property type="component" value="Unassembled WGS sequence"/>
</dbReference>
<evidence type="ECO:0000313" key="2">
    <source>
        <dbReference type="Proteomes" id="UP001208570"/>
    </source>
</evidence>
<gene>
    <name evidence="1" type="ORF">LSH36_242g06015</name>
</gene>
<dbReference type="Gene3D" id="4.10.60.10">
    <property type="entry name" value="Zinc finger, CCHC-type"/>
    <property type="match status" value="1"/>
</dbReference>
<accession>A0AAD9JMT2</accession>